<reference evidence="2 3" key="1">
    <citation type="journal article" date="2017" name="Mol. Biol. Evol.">
        <title>The 4-celled Tetrabaena socialis nuclear genome reveals the essential components for genetic control of cell number at the origin of multicellularity in the volvocine lineage.</title>
        <authorList>
            <person name="Featherston J."/>
            <person name="Arakaki Y."/>
            <person name="Hanschen E.R."/>
            <person name="Ferris P.J."/>
            <person name="Michod R.E."/>
            <person name="Olson B.J.S.C."/>
            <person name="Nozaki H."/>
            <person name="Durand P.M."/>
        </authorList>
    </citation>
    <scope>NUCLEOTIDE SEQUENCE [LARGE SCALE GENOMIC DNA]</scope>
    <source>
        <strain evidence="2 3">NIES-571</strain>
    </source>
</reference>
<organism evidence="2 3">
    <name type="scientific">Tetrabaena socialis</name>
    <dbReference type="NCBI Taxonomy" id="47790"/>
    <lineage>
        <taxon>Eukaryota</taxon>
        <taxon>Viridiplantae</taxon>
        <taxon>Chlorophyta</taxon>
        <taxon>core chlorophytes</taxon>
        <taxon>Chlorophyceae</taxon>
        <taxon>CS clade</taxon>
        <taxon>Chlamydomonadales</taxon>
        <taxon>Tetrabaenaceae</taxon>
        <taxon>Tetrabaena</taxon>
    </lineage>
</organism>
<accession>A0A2J8A0S5</accession>
<keyword evidence="1" id="KW-0175">Coiled coil</keyword>
<dbReference type="Proteomes" id="UP000236333">
    <property type="component" value="Unassembled WGS sequence"/>
</dbReference>
<dbReference type="EMBL" id="PGGS01000258">
    <property type="protein sequence ID" value="PNH06105.1"/>
    <property type="molecule type" value="Genomic_DNA"/>
</dbReference>
<evidence type="ECO:0000313" key="3">
    <source>
        <dbReference type="Proteomes" id="UP000236333"/>
    </source>
</evidence>
<feature type="coiled-coil region" evidence="1">
    <location>
        <begin position="70"/>
        <end position="184"/>
    </location>
</feature>
<dbReference type="AlphaFoldDB" id="A0A2J8A0S5"/>
<name>A0A2J8A0S5_9CHLO</name>
<keyword evidence="3" id="KW-1185">Reference proteome</keyword>
<dbReference type="OrthoDB" id="535256at2759"/>
<sequence>MPSGAGAGRTLTLPAMMGGAAEVGGPEDYEGEENGLDDDMAMLQKVVQQTIEKKKVAAAKKQAMLLEEFKAGAEKRIAALESVIAKEARDSASYSKATFTKTAQRLADKVAQMEALTAKYQQDMADLWEQYNEEHGGLENATMQIKMACEQKKQGVKRRIAALAQENEAALAEARKKAEAAKGRTVQMPQLAKLLQSLM</sequence>
<comment type="caution">
    <text evidence="2">The sequence shown here is derived from an EMBL/GenBank/DDBJ whole genome shotgun (WGS) entry which is preliminary data.</text>
</comment>
<evidence type="ECO:0000256" key="1">
    <source>
        <dbReference type="SAM" id="Coils"/>
    </source>
</evidence>
<protein>
    <submittedName>
        <fullName evidence="2">Uncharacterized protein</fullName>
    </submittedName>
</protein>
<gene>
    <name evidence="2" type="ORF">TSOC_007555</name>
</gene>
<proteinExistence type="predicted"/>
<evidence type="ECO:0000313" key="2">
    <source>
        <dbReference type="EMBL" id="PNH06105.1"/>
    </source>
</evidence>